<dbReference type="InterPro" id="IPR013113">
    <property type="entry name" value="SIP_FAD-bd"/>
</dbReference>
<proteinExistence type="predicted"/>
<dbReference type="InterPro" id="IPR017927">
    <property type="entry name" value="FAD-bd_FR_type"/>
</dbReference>
<accession>A0A6N8J6D6</accession>
<dbReference type="Gene3D" id="2.40.30.10">
    <property type="entry name" value="Translation factors"/>
    <property type="match status" value="1"/>
</dbReference>
<dbReference type="SUPFAM" id="SSF63380">
    <property type="entry name" value="Riboflavin synthase domain-like"/>
    <property type="match status" value="1"/>
</dbReference>
<dbReference type="EMBL" id="WRXO01000002">
    <property type="protein sequence ID" value="MVT40504.1"/>
    <property type="molecule type" value="Genomic_DNA"/>
</dbReference>
<dbReference type="Proteomes" id="UP000468388">
    <property type="component" value="Unassembled WGS sequence"/>
</dbReference>
<evidence type="ECO:0000259" key="1">
    <source>
        <dbReference type="PROSITE" id="PS51384"/>
    </source>
</evidence>
<reference evidence="2 3" key="1">
    <citation type="submission" date="2019-12" db="EMBL/GenBank/DDBJ databases">
        <title>The draft genomic sequence of strain Chitinophaga oryziterrae JCM 16595.</title>
        <authorList>
            <person name="Zhang X."/>
        </authorList>
    </citation>
    <scope>NUCLEOTIDE SEQUENCE [LARGE SCALE GENOMIC DNA]</scope>
    <source>
        <strain evidence="2 3">JCM 16595</strain>
    </source>
</reference>
<dbReference type="OrthoDB" id="649820at2"/>
<sequence length="214" mass="23847">MSTFKEKATAFLMSRIGKTAYVINTTAITHSLLQITLHLPEPINWRSCQHLKCETGKQTYRDYTIASWDEATRTAVLLIHAAHEGAGSNWAKQLQPEQSFFYAGPGGGFHQPAAADDLVCIGDASAIGHFVSLHKRRHPQQQFHTMILGGPLPATILDMPINTGASEQLTNWIQDLPLQETTFYVAGHIPLLIKTRKTIKELGWKQIKSAGFWE</sequence>
<protein>
    <recommendedName>
        <fullName evidence="1">FAD-binding FR-type domain-containing protein</fullName>
    </recommendedName>
</protein>
<evidence type="ECO:0000313" key="2">
    <source>
        <dbReference type="EMBL" id="MVT40504.1"/>
    </source>
</evidence>
<dbReference type="InterPro" id="IPR017938">
    <property type="entry name" value="Riboflavin_synthase-like_b-brl"/>
</dbReference>
<dbReference type="PANTHER" id="PTHR47354">
    <property type="entry name" value="NADH OXIDOREDUCTASE HCR"/>
    <property type="match status" value="1"/>
</dbReference>
<dbReference type="Pfam" id="PF08021">
    <property type="entry name" value="FAD_binding_9"/>
    <property type="match status" value="1"/>
</dbReference>
<feature type="domain" description="FAD-binding FR-type" evidence="1">
    <location>
        <begin position="15"/>
        <end position="112"/>
    </location>
</feature>
<organism evidence="2 3">
    <name type="scientific">Chitinophaga oryziterrae</name>
    <dbReference type="NCBI Taxonomy" id="1031224"/>
    <lineage>
        <taxon>Bacteria</taxon>
        <taxon>Pseudomonadati</taxon>
        <taxon>Bacteroidota</taxon>
        <taxon>Chitinophagia</taxon>
        <taxon>Chitinophagales</taxon>
        <taxon>Chitinophagaceae</taxon>
        <taxon>Chitinophaga</taxon>
    </lineage>
</organism>
<dbReference type="InterPro" id="IPR050415">
    <property type="entry name" value="MRET"/>
</dbReference>
<dbReference type="GO" id="GO:0016491">
    <property type="term" value="F:oxidoreductase activity"/>
    <property type="evidence" value="ECO:0007669"/>
    <property type="project" value="InterPro"/>
</dbReference>
<gene>
    <name evidence="2" type="ORF">GO495_07910</name>
</gene>
<dbReference type="AlphaFoldDB" id="A0A6N8J6D6"/>
<comment type="caution">
    <text evidence="2">The sequence shown here is derived from an EMBL/GenBank/DDBJ whole genome shotgun (WGS) entry which is preliminary data.</text>
</comment>
<dbReference type="PROSITE" id="PS51384">
    <property type="entry name" value="FAD_FR"/>
    <property type="match status" value="1"/>
</dbReference>
<keyword evidence="3" id="KW-1185">Reference proteome</keyword>
<dbReference type="RefSeq" id="WP_157299185.1">
    <property type="nucleotide sequence ID" value="NZ_BAAAZB010000010.1"/>
</dbReference>
<evidence type="ECO:0000313" key="3">
    <source>
        <dbReference type="Proteomes" id="UP000468388"/>
    </source>
</evidence>
<name>A0A6N8J6D6_9BACT</name>
<dbReference type="PANTHER" id="PTHR47354:SF5">
    <property type="entry name" value="PROTEIN RFBI"/>
    <property type="match status" value="1"/>
</dbReference>